<reference evidence="6 7" key="1">
    <citation type="submission" date="2015-09" db="EMBL/GenBank/DDBJ databases">
        <title>Draft genome sequence of Kouleothrix aurantiaca JCM 19913.</title>
        <authorList>
            <person name="Hemp J."/>
        </authorList>
    </citation>
    <scope>NUCLEOTIDE SEQUENCE [LARGE SCALE GENOMIC DNA]</scope>
    <source>
        <strain evidence="6 7">COM-B</strain>
    </source>
</reference>
<dbReference type="Pfam" id="PF01609">
    <property type="entry name" value="DDE_Tnp_1"/>
    <property type="match status" value="1"/>
</dbReference>
<evidence type="ECO:0000256" key="1">
    <source>
        <dbReference type="ARBA" id="ARBA00010075"/>
    </source>
</evidence>
<dbReference type="InterPro" id="IPR012337">
    <property type="entry name" value="RNaseH-like_sf"/>
</dbReference>
<dbReference type="EMBL" id="LJCR01000013">
    <property type="protein sequence ID" value="KPV54820.1"/>
    <property type="molecule type" value="Genomic_DNA"/>
</dbReference>
<comment type="similarity">
    <text evidence="1">Belongs to the transposase 11 family.</text>
</comment>
<dbReference type="GO" id="GO:0003677">
    <property type="term" value="F:DNA binding"/>
    <property type="evidence" value="ECO:0007669"/>
    <property type="project" value="UniProtKB-KW"/>
</dbReference>
<keyword evidence="7" id="KW-1185">Reference proteome</keyword>
<evidence type="ECO:0000259" key="5">
    <source>
        <dbReference type="Pfam" id="PF01609"/>
    </source>
</evidence>
<proteinExistence type="inferred from homology"/>
<dbReference type="NCBIfam" id="NF033592">
    <property type="entry name" value="transpos_IS4_1"/>
    <property type="match status" value="1"/>
</dbReference>
<feature type="domain" description="Transposase IS4-like" evidence="5">
    <location>
        <begin position="112"/>
        <end position="354"/>
    </location>
</feature>
<dbReference type="InterPro" id="IPR002559">
    <property type="entry name" value="Transposase_11"/>
</dbReference>
<keyword evidence="4" id="KW-0233">DNA recombination</keyword>
<comment type="caution">
    <text evidence="6">The sequence shown here is derived from an EMBL/GenBank/DDBJ whole genome shotgun (WGS) entry which is preliminary data.</text>
</comment>
<organism evidence="6 7">
    <name type="scientific">Kouleothrix aurantiaca</name>
    <dbReference type="NCBI Taxonomy" id="186479"/>
    <lineage>
        <taxon>Bacteria</taxon>
        <taxon>Bacillati</taxon>
        <taxon>Chloroflexota</taxon>
        <taxon>Chloroflexia</taxon>
        <taxon>Chloroflexales</taxon>
        <taxon>Roseiflexineae</taxon>
        <taxon>Roseiflexaceae</taxon>
        <taxon>Kouleothrix</taxon>
    </lineage>
</organism>
<dbReference type="InterPro" id="IPR047952">
    <property type="entry name" value="Transpos_IS4"/>
</dbReference>
<dbReference type="SUPFAM" id="SSF53098">
    <property type="entry name" value="Ribonuclease H-like"/>
    <property type="match status" value="1"/>
</dbReference>
<accession>A0A0P9DH50</accession>
<sequence length="438" mass="48649">MPSIPQLAATIEHVLTDVARQAARSTGFIKRQRAFDGAQFVQLLVFGWLADPHASLADLALFAADLGISISPQALDQRFTPAAVACLEQVLHAALAQVIAADPCAIPLLDRFPHVLIHDTTTISLPDALAATFRGCGGSHGTVAAAVKAHLRLDARTGQLEGPLLQDGRASDRALCFRRRPPSGSLTLRDLGFFQLDDLAADQRDGQHWLGHLKPNTAVFHDGERLDLASFLPLQQSSTLDLNVTIGVKQRIACRLLAVAVPEAVAQRRRERLRKDARDKQYRLRPERLLLCGWTLMITTLRAEELSVQEALVLLKLRWQIELLHKLWKSHGGVDETRGEQAARVQCELYAKFLGMVIEHWLLVTGCWETLERSLGKAAKVVRTSARRLARAMGRSGRLHVALREVMKWLARAGRQTKRRKDPNTYQLLLDPTLLSLT</sequence>
<name>A0A0P9DH50_9CHLR</name>
<gene>
    <name evidence="6" type="ORF">SE17_01300</name>
</gene>
<dbReference type="GO" id="GO:0006313">
    <property type="term" value="P:DNA transposition"/>
    <property type="evidence" value="ECO:0007669"/>
    <property type="project" value="InterPro"/>
</dbReference>
<dbReference type="PANTHER" id="PTHR33258:SF1">
    <property type="entry name" value="TRANSPOSASE INSL FOR INSERTION SEQUENCE ELEMENT IS186A-RELATED"/>
    <property type="match status" value="1"/>
</dbReference>
<protein>
    <recommendedName>
        <fullName evidence="5">Transposase IS4-like domain-containing protein</fullName>
    </recommendedName>
</protein>
<keyword evidence="3" id="KW-0238">DNA-binding</keyword>
<keyword evidence="2" id="KW-0815">Transposition</keyword>
<dbReference type="AlphaFoldDB" id="A0A0P9DH50"/>
<evidence type="ECO:0000256" key="2">
    <source>
        <dbReference type="ARBA" id="ARBA00022578"/>
    </source>
</evidence>
<dbReference type="PANTHER" id="PTHR33258">
    <property type="entry name" value="TRANSPOSASE INSL FOR INSERTION SEQUENCE ELEMENT IS186A-RELATED"/>
    <property type="match status" value="1"/>
</dbReference>
<dbReference type="GO" id="GO:0004803">
    <property type="term" value="F:transposase activity"/>
    <property type="evidence" value="ECO:0007669"/>
    <property type="project" value="InterPro"/>
</dbReference>
<evidence type="ECO:0000256" key="4">
    <source>
        <dbReference type="ARBA" id="ARBA00023172"/>
    </source>
</evidence>
<evidence type="ECO:0000313" key="7">
    <source>
        <dbReference type="Proteomes" id="UP000050509"/>
    </source>
</evidence>
<evidence type="ECO:0000256" key="3">
    <source>
        <dbReference type="ARBA" id="ARBA00023125"/>
    </source>
</evidence>
<dbReference type="Proteomes" id="UP000050509">
    <property type="component" value="Unassembled WGS sequence"/>
</dbReference>
<evidence type="ECO:0000313" key="6">
    <source>
        <dbReference type="EMBL" id="KPV54820.1"/>
    </source>
</evidence>